<gene>
    <name evidence="1" type="ORF">SAMN04488128_103229</name>
</gene>
<proteinExistence type="predicted"/>
<name>A0A1T4SPE3_9BACT</name>
<evidence type="ECO:0000313" key="2">
    <source>
        <dbReference type="Proteomes" id="UP000190367"/>
    </source>
</evidence>
<organism evidence="1 2">
    <name type="scientific">Chitinophaga eiseniae</name>
    <dbReference type="NCBI Taxonomy" id="634771"/>
    <lineage>
        <taxon>Bacteria</taxon>
        <taxon>Pseudomonadati</taxon>
        <taxon>Bacteroidota</taxon>
        <taxon>Chitinophagia</taxon>
        <taxon>Chitinophagales</taxon>
        <taxon>Chitinophagaceae</taxon>
        <taxon>Chitinophaga</taxon>
    </lineage>
</organism>
<keyword evidence="2" id="KW-1185">Reference proteome</keyword>
<dbReference type="STRING" id="634771.SAMN04488128_103229"/>
<sequence length="96" mass="11081">MNKPTAEELRLGGKDPGLLTRFMQEFFPYGHFKKIGIFTKGMRGNYYAQAARICKFFGLKTIYEYGSKEIRCHLTYVDGKRPKGEPFVTVTPSIYE</sequence>
<reference evidence="2" key="1">
    <citation type="submission" date="2017-02" db="EMBL/GenBank/DDBJ databases">
        <authorList>
            <person name="Varghese N."/>
            <person name="Submissions S."/>
        </authorList>
    </citation>
    <scope>NUCLEOTIDE SEQUENCE [LARGE SCALE GENOMIC DNA]</scope>
    <source>
        <strain evidence="2">DSM 22224</strain>
    </source>
</reference>
<protein>
    <submittedName>
        <fullName evidence="1">Uncharacterized protein</fullName>
    </submittedName>
</protein>
<dbReference type="EMBL" id="FUWZ01000003">
    <property type="protein sequence ID" value="SKA30154.1"/>
    <property type="molecule type" value="Genomic_DNA"/>
</dbReference>
<dbReference type="OrthoDB" id="9796786at2"/>
<dbReference type="Proteomes" id="UP000190367">
    <property type="component" value="Unassembled WGS sequence"/>
</dbReference>
<dbReference type="RefSeq" id="WP_078670598.1">
    <property type="nucleotide sequence ID" value="NZ_FUWZ01000003.1"/>
</dbReference>
<evidence type="ECO:0000313" key="1">
    <source>
        <dbReference type="EMBL" id="SKA30154.1"/>
    </source>
</evidence>
<dbReference type="AlphaFoldDB" id="A0A1T4SPE3"/>
<accession>A0A1T4SPE3</accession>